<evidence type="ECO:0000313" key="14">
    <source>
        <dbReference type="Ensembl" id="ENSSSCP00000035712.3"/>
    </source>
</evidence>
<keyword evidence="6 10" id="KW-0505">Motor protein</keyword>
<dbReference type="GO" id="GO:1990023">
    <property type="term" value="C:mitotic spindle midzone"/>
    <property type="evidence" value="ECO:0007669"/>
    <property type="project" value="Ensembl"/>
</dbReference>
<feature type="coiled-coil region" evidence="11">
    <location>
        <begin position="796"/>
        <end position="963"/>
    </location>
</feature>
<evidence type="ECO:0000256" key="12">
    <source>
        <dbReference type="SAM" id="MobiDB-lite"/>
    </source>
</evidence>
<dbReference type="PRINTS" id="PR00380">
    <property type="entry name" value="KINESINHEAVY"/>
</dbReference>
<dbReference type="VGNC" id="VGNC:86547">
    <property type="gene designation" value="CENPE"/>
</dbReference>
<reference evidence="15" key="1">
    <citation type="submission" date="2009-11" db="EMBL/GenBank/DDBJ databases">
        <authorList>
            <consortium name="Porcine genome sequencing project"/>
        </authorList>
    </citation>
    <scope>NUCLEOTIDE SEQUENCE [LARGE SCALE GENOMIC DNA]</scope>
    <source>
        <strain evidence="15">Duroc</strain>
    </source>
</reference>
<feature type="coiled-coil region" evidence="11">
    <location>
        <begin position="1258"/>
        <end position="1690"/>
    </location>
</feature>
<evidence type="ECO:0000313" key="16">
    <source>
        <dbReference type="VGNC" id="VGNC:86547"/>
    </source>
</evidence>
<feature type="compositionally biased region" description="Basic and acidic residues" evidence="12">
    <location>
        <begin position="2491"/>
        <end position="2514"/>
    </location>
</feature>
<keyword evidence="5 11" id="KW-0175">Coiled coil</keyword>
<feature type="compositionally biased region" description="Polar residues" evidence="12">
    <location>
        <begin position="2471"/>
        <end position="2481"/>
    </location>
</feature>
<dbReference type="Pfam" id="PF00225">
    <property type="entry name" value="Kinesin"/>
    <property type="match status" value="1"/>
</dbReference>
<dbReference type="GO" id="GO:0005634">
    <property type="term" value="C:nucleus"/>
    <property type="evidence" value="ECO:0007669"/>
    <property type="project" value="Ensembl"/>
</dbReference>
<keyword evidence="4 10" id="KW-0067">ATP-binding</keyword>
<gene>
    <name evidence="14 16" type="primary">CENPE</name>
</gene>
<dbReference type="Bgee" id="ENSSSCG00000023296">
    <property type="expression patterns" value="Expressed in tonsil and 29 other cell types or tissues"/>
</dbReference>
<keyword evidence="7" id="KW-0206">Cytoskeleton</keyword>
<dbReference type="Reactome" id="R-SSC-9648025">
    <property type="pathway name" value="EML4 and NUDC in mitotic spindle formation"/>
</dbReference>
<dbReference type="Reactome" id="R-SSC-2500257">
    <property type="pathway name" value="Resolution of Sister Chromatid Cohesion"/>
</dbReference>
<dbReference type="GO" id="GO:0000278">
    <property type="term" value="P:mitotic cell cycle"/>
    <property type="evidence" value="ECO:0000318"/>
    <property type="project" value="GO_Central"/>
</dbReference>
<feature type="region of interest" description="Disordered" evidence="12">
    <location>
        <begin position="2529"/>
        <end position="2567"/>
    </location>
</feature>
<dbReference type="Reactome" id="R-SSC-68877">
    <property type="pathway name" value="Mitotic Prometaphase"/>
</dbReference>
<dbReference type="GO" id="GO:0099607">
    <property type="term" value="P:lateral attachment of mitotic spindle microtubules to kinetochore"/>
    <property type="evidence" value="ECO:0007669"/>
    <property type="project" value="Ensembl"/>
</dbReference>
<feature type="region of interest" description="Disordered" evidence="12">
    <location>
        <begin position="2373"/>
        <end position="2398"/>
    </location>
</feature>
<dbReference type="SUPFAM" id="SSF52540">
    <property type="entry name" value="P-loop containing nucleoside triphosphate hydrolases"/>
    <property type="match status" value="1"/>
</dbReference>
<dbReference type="InterPro" id="IPR019821">
    <property type="entry name" value="Kinesin_motor_CS"/>
</dbReference>
<proteinExistence type="inferred from homology"/>
<evidence type="ECO:0000256" key="5">
    <source>
        <dbReference type="ARBA" id="ARBA00023054"/>
    </source>
</evidence>
<protein>
    <recommendedName>
        <fullName evidence="8">Centromere-associated protein E</fullName>
    </recommendedName>
    <alternativeName>
        <fullName evidence="9">Centromere protein E</fullName>
    </alternativeName>
</protein>
<dbReference type="Reactome" id="R-SSC-5663220">
    <property type="pathway name" value="RHO GTPases Activate Formins"/>
</dbReference>
<feature type="coiled-coil region" evidence="11">
    <location>
        <begin position="489"/>
        <end position="646"/>
    </location>
</feature>
<dbReference type="FunFam" id="3.40.850.10:FF:000026">
    <property type="entry name" value="Centromere-associated protein E"/>
    <property type="match status" value="1"/>
</dbReference>
<dbReference type="Gene3D" id="3.40.850.10">
    <property type="entry name" value="Kinesin motor domain"/>
    <property type="match status" value="1"/>
</dbReference>
<evidence type="ECO:0000313" key="15">
    <source>
        <dbReference type="Proteomes" id="UP000008227"/>
    </source>
</evidence>
<dbReference type="GeneTree" id="ENSGT00940000160597"/>
<sequence>MAEEGAVAVCVRVRPLNSREEALGNDTQVYWKTDNNTIYQVDGSKSFNFDRVFHSNETTKNVYEEIAVPIIDSAIQGYNGTIFAYGQTASGKTYTMMGSQDYLGVIPRAIHDIFQKIKKFPDREFLLRVSYMEIYNETITDLLCDTQKMKPLVIREDFNRNVYVADLTEEVVYTSEMALKWITKGEKNRHYGITKMNQRSSRSHTIFRMILESREKGEPSNCEGSVKVSHLNLVDLAGSERAAQTGAEGLRLKEGCNINRSLFILGQVIKKLSDGQVGGFINYRDSKLTRILQNSLGGNAKTRIICTITPVSFDETLTTLQFASTAKYMKNTPYVNEVSSDEALLKRYRKEIMDLKKQLEEVSLETRAQAMEKDQLAQLLEEKDLLQKVQIEKIQNLTRMLVTSSSLTSQQELKAKKKRRVTWCLGKINKMKDSKYVNEFNMPMNITTRAHKAAVSLGEIDESLCSESDVFSNTLTEIEWNPATKLLSQENLESELSSLRANYDNLVLDYEQLRRENEEMELKLKEKNDLDEFEALERKAEKDQENELSSKVELLKEKEDQIKKLRKYIDSQKSESVKMDLSYSLENTEDLKQMKQTLLDAETVALDAKRESAFLRSENLNLKEKMKELTSMCKQMENDIQLYQSHLEVKKKMQVDLEKELQSSFNEITKLTSLIDGKVPKDLLSNLELERKITYLQKELSKEVEENEALRKEVNLLSELKSLPSEVEMLKKEVNDKSEELYIITSEKDKLFSEVVHKESRIQGLLEEIGKTKVDLATSQSNYESADQEFQDQNHHDEFEQKYKTILEENTRLNQEIGNLSKEAEELGLHLDALKTELSHKTQELQQKTAENEERLKEVEELKEQLENRESKLHTVEKEKTLITEKLQQTLVEVKTLTQEKDDQKQLQESLQIERDQLKSDIQDTINMNIDTQEQLRNALESLKQHQETINTLKMKISEETSKNLHIEESLDTKNAFQEKTVYDLEVFSPIPVAAVEDNELMEQQRKILSLTQEKNELQQMLENITAEKEQLKTDLRENIEMTIENQQELRVLGDELKRQQEIVAQEKNHTIKKEEELSRTCEKLIEVEEKLKEKSQQLQEKQQQLLSVQEEMRTMQKKMNEMENLKNELKTQELTLEHLKIEKLELAQKLHENYEEMKFIIKERNDLKELQESFETERNKLKGYIKEIEATGLETKEELKMAHIHLREHQETIEELRRNISQKAAQVTNIQKNLEKSSIELQEKIPVLHEEQELLPNVKEVSDIQETMDELELLEKQSKTKDSAILASIEMEKHRLTEKLQESHEEIKTITKERDDLKVTKEALQIECDQLKEEIRETLAKIQASQDKQEQSFSMKEKDNETKKIMSEMEQLKEQFKAKDSALLRLEMEKLKLSERLQESHDEVKSITKEKDDLKRLQEVLQSERNQLQENIREMGAKHIETEEELKVVRGHLKEKEETISKLTADLSEKATELSSIQQELEMTNVELQKKTQELREKQEQLISIKEISETQEKMSELEELKEHLKAKDASLQRTESERLSLAEKLQTSQEEVKTIIKERNELQRAQEALQKERDQLRENIKELVAEIQELQEEEHQLKMKDVSETQEKLREIENLKKQLEAQKSTLENTEMENIRLTQRLHENLEEITSVTKERDDLRSVEETLKVERDQLKEDLEKQEELRIAHMNLKEHQETICKLRGIVSEKTDEISNTQMDLENTNTALKAQDLKKQEELRIAHIHLKEDQEIIDKLRGLVSEKTDEISVIQMDLDDSNAKLQEKMQELKANEHQLFKLKEEIIVTQKKLCDMERLKKEFKAQSLTLDKIEMENLNLAQKLHENLEEMKSVVKERDNLRRAEETLKLERDLLKEDLQETRARDLETQEQLKIARMHLKEHQDTIDKFRERVSEKISQISNTPKNLKKSKDGLQKKQDQQNNKEVVKYGKELLCDGNQHLIKSLREKCFRIKELLKKYSEMDNDYECLNRLSLDLKKEIETQKELSVRVKANLSLPYPETKQIQKFLTANQRYSMEFHRVVKKLEYVLSHITKTKEEQHDSINKFEMAFIDEVEKQNDLLIKIQRLQQDYAVPPRELRDVKLSQNLDLHIEEILKDFSESDFHSIKTEFQQVLSNRKEMTQFLEEWLNAHFDIEKLKNGIQKENDSICQVNNFYNNKVIALMNESTEFEEKNAAVAKEWEHNLKSMKEDNEKLFKDYQTLKISLTSGAIVNATTQDNKNLHVTSRATHQAIEKIQELETSLHEAKESAVRKEGKIIKLQRELEMTNDVVAKLQGEVNESNECLEKTKEMIQVLQDQVTLGAKPYKEEIEDLKMKLVKIDLEKMKNAKEFEKEIASTKATVEYQKEVIRLLRENLRRNQQAQDTSMVSEHTDSQPSNKPLTCGGGSGIVQSTKVLILKNEYVRLEKEVSKLKQQNEQLIKQKNELLSNNHHLSNEVKTWKEKTLKREAHKEVACENSPKSPIVTGTASKKRQHMPSHCKEQNLQDPGPKESPKSWFFDRRSKTLPIPPPVRYFDNSGLGLCPEEQTSEAETVAPQPGLWHASSEEDVPECKIQ</sequence>
<feature type="coiled-coil region" evidence="11">
    <location>
        <begin position="1768"/>
        <end position="1913"/>
    </location>
</feature>
<dbReference type="GO" id="GO:0005828">
    <property type="term" value="C:kinetochore microtubule"/>
    <property type="evidence" value="ECO:0007669"/>
    <property type="project" value="Ensembl"/>
</dbReference>
<dbReference type="ExpressionAtlas" id="A0A286ZW80">
    <property type="expression patterns" value="baseline and differential"/>
</dbReference>
<dbReference type="Reactome" id="R-SSC-2132295">
    <property type="pathway name" value="MHC class II antigen presentation"/>
</dbReference>
<dbReference type="GO" id="GO:0043515">
    <property type="term" value="F:kinetochore binding"/>
    <property type="evidence" value="ECO:0007669"/>
    <property type="project" value="Ensembl"/>
</dbReference>
<evidence type="ECO:0000256" key="2">
    <source>
        <dbReference type="ARBA" id="ARBA00022490"/>
    </source>
</evidence>
<feature type="compositionally biased region" description="Polar residues" evidence="12">
    <location>
        <begin position="2373"/>
        <end position="2393"/>
    </location>
</feature>
<feature type="coiled-coil region" evidence="11">
    <location>
        <begin position="338"/>
        <end position="365"/>
    </location>
</feature>
<dbReference type="PANTHER" id="PTHR47968:SF75">
    <property type="entry name" value="CENTROMERE-ASSOCIATED PROTEIN E"/>
    <property type="match status" value="1"/>
</dbReference>
<keyword evidence="2" id="KW-0963">Cytoplasm</keyword>
<feature type="coiled-coil region" evidence="11">
    <location>
        <begin position="2408"/>
        <end position="2456"/>
    </location>
</feature>
<dbReference type="GO" id="GO:0030496">
    <property type="term" value="C:midbody"/>
    <property type="evidence" value="ECO:0007669"/>
    <property type="project" value="Ensembl"/>
</dbReference>
<feature type="domain" description="Kinesin motor" evidence="13">
    <location>
        <begin position="6"/>
        <end position="329"/>
    </location>
</feature>
<keyword evidence="15" id="KW-1185">Reference proteome</keyword>
<dbReference type="GO" id="GO:0007052">
    <property type="term" value="P:mitotic spindle organization"/>
    <property type="evidence" value="ECO:0007669"/>
    <property type="project" value="Ensembl"/>
</dbReference>
<dbReference type="Ensembl" id="ENSSSCT00000051415.3">
    <property type="protein sequence ID" value="ENSSSCP00000035712.3"/>
    <property type="gene ID" value="ENSSSCG00000023296.4"/>
</dbReference>
<feature type="coiled-coil region" evidence="11">
    <location>
        <begin position="686"/>
        <end position="720"/>
    </location>
</feature>
<dbReference type="InterPro" id="IPR036961">
    <property type="entry name" value="Kinesin_motor_dom_sf"/>
</dbReference>
<dbReference type="GO" id="GO:0005524">
    <property type="term" value="F:ATP binding"/>
    <property type="evidence" value="ECO:0007669"/>
    <property type="project" value="UniProtKB-UniRule"/>
</dbReference>
<dbReference type="InterPro" id="IPR001752">
    <property type="entry name" value="Kinesin_motor_dom"/>
</dbReference>
<dbReference type="Proteomes" id="UP000008227">
    <property type="component" value="Chromosome 8"/>
</dbReference>
<evidence type="ECO:0000256" key="1">
    <source>
        <dbReference type="ARBA" id="ARBA00004245"/>
    </source>
</evidence>
<dbReference type="PROSITE" id="PS00411">
    <property type="entry name" value="KINESIN_MOTOR_1"/>
    <property type="match status" value="1"/>
</dbReference>
<evidence type="ECO:0000256" key="6">
    <source>
        <dbReference type="ARBA" id="ARBA00023175"/>
    </source>
</evidence>
<reference evidence="14" key="4">
    <citation type="submission" date="2025-09" db="UniProtKB">
        <authorList>
            <consortium name="Ensembl"/>
        </authorList>
    </citation>
    <scope>IDENTIFICATION</scope>
</reference>
<reference evidence="14" key="2">
    <citation type="journal article" date="2020" name="Gigascience">
        <title>An improved pig reference genome sequence to enable pig genetics and genomics research.</title>
        <authorList>
            <person name="Warr A."/>
            <person name="Affara N."/>
            <person name="Aken B."/>
            <person name="Beiki H."/>
            <person name="Bickhart D.M."/>
            <person name="Billis K."/>
            <person name="Chow W."/>
            <person name="Eory L."/>
            <person name="Finlayson H.A."/>
            <person name="Flicek P."/>
            <person name="Giron C.G."/>
            <person name="Griffin D.K."/>
            <person name="Hall R."/>
            <person name="Hannum G."/>
            <person name="Hourlier T."/>
            <person name="Howe K."/>
            <person name="Hume D.A."/>
            <person name="Izuogu O."/>
            <person name="Kim K."/>
            <person name="Koren S."/>
            <person name="Liu H."/>
            <person name="Manchanda N."/>
            <person name="Martin F.J."/>
            <person name="Nonneman D.J."/>
            <person name="O'Connor R.E."/>
            <person name="Phillippy A.M."/>
            <person name="Rohrer G.A."/>
            <person name="Rosen B.D."/>
            <person name="Rund L.A."/>
            <person name="Sargent C.A."/>
            <person name="Schook L.B."/>
            <person name="Schroeder S.G."/>
            <person name="Schwartz A.S."/>
            <person name="Skinner B.M."/>
            <person name="Talbot R."/>
            <person name="Tseng E."/>
            <person name="Tuggle C.K."/>
            <person name="Watson M."/>
            <person name="Smith T.P.L."/>
            <person name="Archibald A.L."/>
        </authorList>
    </citation>
    <scope>NUCLEOTIDE SEQUENCE [LARGE SCALE GENOMIC DNA]</scope>
    <source>
        <strain evidence="14">Duroc</strain>
    </source>
</reference>
<evidence type="ECO:0000259" key="13">
    <source>
        <dbReference type="PROSITE" id="PS50067"/>
    </source>
</evidence>
<feature type="binding site" evidence="10">
    <location>
        <begin position="86"/>
        <end position="93"/>
    </location>
    <ligand>
        <name>ATP</name>
        <dbReference type="ChEBI" id="CHEBI:30616"/>
    </ligand>
</feature>
<dbReference type="PANTHER" id="PTHR47968">
    <property type="entry name" value="CENTROMERE PROTEIN E"/>
    <property type="match status" value="1"/>
</dbReference>
<dbReference type="InterPro" id="IPR027417">
    <property type="entry name" value="P-loop_NTPase"/>
</dbReference>
<evidence type="ECO:0000256" key="9">
    <source>
        <dbReference type="ARBA" id="ARBA00081766"/>
    </source>
</evidence>
<feature type="coiled-coil region" evidence="11">
    <location>
        <begin position="1075"/>
        <end position="1234"/>
    </location>
</feature>
<organism evidence="14 15">
    <name type="scientific">Sus scrofa</name>
    <name type="common">Pig</name>
    <dbReference type="NCBI Taxonomy" id="9823"/>
    <lineage>
        <taxon>Eukaryota</taxon>
        <taxon>Metazoa</taxon>
        <taxon>Chordata</taxon>
        <taxon>Craniata</taxon>
        <taxon>Vertebrata</taxon>
        <taxon>Euteleostomi</taxon>
        <taxon>Mammalia</taxon>
        <taxon>Eutheria</taxon>
        <taxon>Laurasiatheria</taxon>
        <taxon>Artiodactyla</taxon>
        <taxon>Suina</taxon>
        <taxon>Suidae</taxon>
        <taxon>Sus</taxon>
    </lineage>
</organism>
<dbReference type="GO" id="GO:0045171">
    <property type="term" value="C:intercellular bridge"/>
    <property type="evidence" value="ECO:0007669"/>
    <property type="project" value="Ensembl"/>
</dbReference>
<evidence type="ECO:0000256" key="10">
    <source>
        <dbReference type="PROSITE-ProRule" id="PRU00283"/>
    </source>
</evidence>
<dbReference type="GO" id="GO:0008017">
    <property type="term" value="F:microtubule binding"/>
    <property type="evidence" value="ECO:0000318"/>
    <property type="project" value="GO_Central"/>
</dbReference>
<dbReference type="CDD" id="cd01374">
    <property type="entry name" value="KISc_CENP_E"/>
    <property type="match status" value="1"/>
</dbReference>
<comment type="similarity">
    <text evidence="10">Belongs to the TRAFAC class myosin-kinesin ATPase superfamily. Kinesin family.</text>
</comment>
<dbReference type="Reactome" id="R-SSC-983189">
    <property type="pathway name" value="Kinesins"/>
</dbReference>
<dbReference type="GO" id="GO:0007018">
    <property type="term" value="P:microtubule-based movement"/>
    <property type="evidence" value="ECO:0000318"/>
    <property type="project" value="GO_Central"/>
</dbReference>
<dbReference type="InterPro" id="IPR027640">
    <property type="entry name" value="Kinesin-like_fam"/>
</dbReference>
<dbReference type="Reactome" id="R-SSC-141444">
    <property type="pathway name" value="Amplification of signal from unattached kinetochores via a MAD2 inhibitory signal"/>
</dbReference>
<keyword evidence="3 10" id="KW-0547">Nucleotide-binding</keyword>
<dbReference type="GO" id="GO:0030071">
    <property type="term" value="P:regulation of mitotic metaphase/anaphase transition"/>
    <property type="evidence" value="ECO:0007669"/>
    <property type="project" value="Ensembl"/>
</dbReference>
<feature type="region of interest" description="Disordered" evidence="12">
    <location>
        <begin position="1914"/>
        <end position="1936"/>
    </location>
</feature>
<dbReference type="GO" id="GO:0003777">
    <property type="term" value="F:microtubule motor activity"/>
    <property type="evidence" value="ECO:0007669"/>
    <property type="project" value="Ensembl"/>
</dbReference>
<dbReference type="FunFam" id="1.10.287.1490:FF:000006">
    <property type="entry name" value="Centromere protein E"/>
    <property type="match status" value="1"/>
</dbReference>
<comment type="subcellular location">
    <subcellularLocation>
        <location evidence="1">Cytoplasm</location>
        <location evidence="1">Cytoskeleton</location>
    </subcellularLocation>
</comment>
<feature type="coiled-coil region" evidence="11">
    <location>
        <begin position="2242"/>
        <end position="2311"/>
    </location>
</feature>
<dbReference type="GO" id="GO:0005874">
    <property type="term" value="C:microtubule"/>
    <property type="evidence" value="ECO:0000318"/>
    <property type="project" value="GO_Central"/>
</dbReference>
<dbReference type="GO" id="GO:0099606">
    <property type="term" value="P:microtubule plus-end directed mitotic chromosome migration"/>
    <property type="evidence" value="ECO:0007669"/>
    <property type="project" value="Ensembl"/>
</dbReference>
<dbReference type="Gene3D" id="1.10.287.1490">
    <property type="match status" value="1"/>
</dbReference>
<evidence type="ECO:0000256" key="7">
    <source>
        <dbReference type="ARBA" id="ARBA00023212"/>
    </source>
</evidence>
<dbReference type="SMART" id="SM00129">
    <property type="entry name" value="KISc"/>
    <property type="match status" value="1"/>
</dbReference>
<dbReference type="GO" id="GO:0007079">
    <property type="term" value="P:mitotic chromosome movement towards spindle pole"/>
    <property type="evidence" value="ECO:0007669"/>
    <property type="project" value="Ensembl"/>
</dbReference>
<evidence type="ECO:0000256" key="8">
    <source>
        <dbReference type="ARBA" id="ARBA00070169"/>
    </source>
</evidence>
<feature type="region of interest" description="Disordered" evidence="12">
    <location>
        <begin position="2464"/>
        <end position="2514"/>
    </location>
</feature>
<reference evidence="14" key="3">
    <citation type="submission" date="2025-08" db="UniProtKB">
        <authorList>
            <consortium name="Ensembl"/>
        </authorList>
    </citation>
    <scope>IDENTIFICATION</scope>
</reference>
<feature type="coiled-coil region" evidence="11">
    <location>
        <begin position="1001"/>
        <end position="1042"/>
    </location>
</feature>
<evidence type="ECO:0000256" key="3">
    <source>
        <dbReference type="ARBA" id="ARBA00022741"/>
    </source>
</evidence>
<accession>A0A286ZW80</accession>
<evidence type="ECO:0000256" key="4">
    <source>
        <dbReference type="ARBA" id="ARBA00022840"/>
    </source>
</evidence>
<dbReference type="PROSITE" id="PS50067">
    <property type="entry name" value="KINESIN_MOTOR_2"/>
    <property type="match status" value="1"/>
</dbReference>
<dbReference type="Reactome" id="R-SSC-2467813">
    <property type="pathway name" value="Separation of Sister Chromatids"/>
</dbReference>
<dbReference type="GO" id="GO:0000776">
    <property type="term" value="C:kinetochore"/>
    <property type="evidence" value="ECO:0007669"/>
    <property type="project" value="Ensembl"/>
</dbReference>
<dbReference type="Reactome" id="R-SSC-6811434">
    <property type="pathway name" value="COPI-dependent Golgi-to-ER retrograde traffic"/>
</dbReference>
<evidence type="ECO:0000256" key="11">
    <source>
        <dbReference type="SAM" id="Coils"/>
    </source>
</evidence>
<name>A0A286ZW80_PIG</name>
<dbReference type="GO" id="GO:0051382">
    <property type="term" value="P:kinetochore assembly"/>
    <property type="evidence" value="ECO:0007669"/>
    <property type="project" value="Ensembl"/>
</dbReference>
<feature type="compositionally biased region" description="Basic and acidic residues" evidence="12">
    <location>
        <begin position="1923"/>
        <end position="1933"/>
    </location>
</feature>